<gene>
    <name evidence="1" type="ORF">Esi_0026_0153</name>
</gene>
<protein>
    <submittedName>
        <fullName evidence="1">Uncharacterized protein</fullName>
    </submittedName>
</protein>
<dbReference type="InParanoid" id="D8LJP3"/>
<evidence type="ECO:0000313" key="1">
    <source>
        <dbReference type="EMBL" id="CBN77070.1"/>
    </source>
</evidence>
<dbReference type="EMBL" id="FN649737">
    <property type="protein sequence ID" value="CBN77070.1"/>
    <property type="molecule type" value="Genomic_DNA"/>
</dbReference>
<dbReference type="EMBL" id="FN648442">
    <property type="protein sequence ID" value="CBN77070.1"/>
    <property type="molecule type" value="Genomic_DNA"/>
</dbReference>
<sequence>MEEDLLMRQPNAMSVASVAQSSLGALGPSRGIALHLKEARPVR</sequence>
<accession>D8LJP3</accession>
<reference evidence="1 2" key="1">
    <citation type="journal article" date="2010" name="Nature">
        <title>The Ectocarpus genome and the independent evolution of multicellularity in brown algae.</title>
        <authorList>
            <person name="Cock J.M."/>
            <person name="Sterck L."/>
            <person name="Rouze P."/>
            <person name="Scornet D."/>
            <person name="Allen A.E."/>
            <person name="Amoutzias G."/>
            <person name="Anthouard V."/>
            <person name="Artiguenave F."/>
            <person name="Aury J.M."/>
            <person name="Badger J.H."/>
            <person name="Beszteri B."/>
            <person name="Billiau K."/>
            <person name="Bonnet E."/>
            <person name="Bothwell J.H."/>
            <person name="Bowler C."/>
            <person name="Boyen C."/>
            <person name="Brownlee C."/>
            <person name="Carrano C.J."/>
            <person name="Charrier B."/>
            <person name="Cho G.Y."/>
            <person name="Coelho S.M."/>
            <person name="Collen J."/>
            <person name="Corre E."/>
            <person name="Da Silva C."/>
            <person name="Delage L."/>
            <person name="Delaroque N."/>
            <person name="Dittami S.M."/>
            <person name="Doulbeau S."/>
            <person name="Elias M."/>
            <person name="Farnham G."/>
            <person name="Gachon C.M."/>
            <person name="Gschloessl B."/>
            <person name="Heesch S."/>
            <person name="Jabbari K."/>
            <person name="Jubin C."/>
            <person name="Kawai H."/>
            <person name="Kimura K."/>
            <person name="Kloareg B."/>
            <person name="Kupper F.C."/>
            <person name="Lang D."/>
            <person name="Le Bail A."/>
            <person name="Leblanc C."/>
            <person name="Lerouge P."/>
            <person name="Lohr M."/>
            <person name="Lopez P.J."/>
            <person name="Martens C."/>
            <person name="Maumus F."/>
            <person name="Michel G."/>
            <person name="Miranda-Saavedra D."/>
            <person name="Morales J."/>
            <person name="Moreau H."/>
            <person name="Motomura T."/>
            <person name="Nagasato C."/>
            <person name="Napoli C.A."/>
            <person name="Nelson D.R."/>
            <person name="Nyvall-Collen P."/>
            <person name="Peters A.F."/>
            <person name="Pommier C."/>
            <person name="Potin P."/>
            <person name="Poulain J."/>
            <person name="Quesneville H."/>
            <person name="Read B."/>
            <person name="Rensing S.A."/>
            <person name="Ritter A."/>
            <person name="Rousvoal S."/>
            <person name="Samanta M."/>
            <person name="Samson G."/>
            <person name="Schroeder D.C."/>
            <person name="Segurens B."/>
            <person name="Strittmatter M."/>
            <person name="Tonon T."/>
            <person name="Tregear J.W."/>
            <person name="Valentin K."/>
            <person name="von Dassow P."/>
            <person name="Yamagishi T."/>
            <person name="Van de Peer Y."/>
            <person name="Wincker P."/>
        </authorList>
    </citation>
    <scope>NUCLEOTIDE SEQUENCE [LARGE SCALE GENOMIC DNA]</scope>
    <source>
        <strain evidence="2">Ec32 / CCAP1310/4</strain>
    </source>
</reference>
<dbReference type="AlphaFoldDB" id="D8LJP3"/>
<evidence type="ECO:0000313" key="2">
    <source>
        <dbReference type="Proteomes" id="UP000002630"/>
    </source>
</evidence>
<keyword evidence="2" id="KW-1185">Reference proteome</keyword>
<proteinExistence type="predicted"/>
<organism evidence="1 2">
    <name type="scientific">Ectocarpus siliculosus</name>
    <name type="common">Brown alga</name>
    <name type="synonym">Conferva siliculosa</name>
    <dbReference type="NCBI Taxonomy" id="2880"/>
    <lineage>
        <taxon>Eukaryota</taxon>
        <taxon>Sar</taxon>
        <taxon>Stramenopiles</taxon>
        <taxon>Ochrophyta</taxon>
        <taxon>PX clade</taxon>
        <taxon>Phaeophyceae</taxon>
        <taxon>Ectocarpales</taxon>
        <taxon>Ectocarpaceae</taxon>
        <taxon>Ectocarpus</taxon>
    </lineage>
</organism>
<name>D8LJP3_ECTSI</name>
<dbReference type="Proteomes" id="UP000002630">
    <property type="component" value="Linkage Group LG12"/>
</dbReference>